<proteinExistence type="predicted"/>
<keyword evidence="2" id="KW-1185">Reference proteome</keyword>
<dbReference type="AlphaFoldDB" id="A0A2A6C8A7"/>
<dbReference type="EnsemblMetazoa" id="PPA31982.1">
    <property type="protein sequence ID" value="PPA31982.1"/>
    <property type="gene ID" value="WBGene00204845"/>
</dbReference>
<evidence type="ECO:0000313" key="2">
    <source>
        <dbReference type="Proteomes" id="UP000005239"/>
    </source>
</evidence>
<reference evidence="2" key="1">
    <citation type="journal article" date="2008" name="Nat. Genet.">
        <title>The Pristionchus pacificus genome provides a unique perspective on nematode lifestyle and parasitism.</title>
        <authorList>
            <person name="Dieterich C."/>
            <person name="Clifton S.W."/>
            <person name="Schuster L.N."/>
            <person name="Chinwalla A."/>
            <person name="Delehaunty K."/>
            <person name="Dinkelacker I."/>
            <person name="Fulton L."/>
            <person name="Fulton R."/>
            <person name="Godfrey J."/>
            <person name="Minx P."/>
            <person name="Mitreva M."/>
            <person name="Roeseler W."/>
            <person name="Tian H."/>
            <person name="Witte H."/>
            <person name="Yang S.P."/>
            <person name="Wilson R.K."/>
            <person name="Sommer R.J."/>
        </authorList>
    </citation>
    <scope>NUCLEOTIDE SEQUENCE [LARGE SCALE GENOMIC DNA]</scope>
    <source>
        <strain evidence="2">PS312</strain>
    </source>
</reference>
<reference evidence="1" key="2">
    <citation type="submission" date="2022-06" db="UniProtKB">
        <authorList>
            <consortium name="EnsemblMetazoa"/>
        </authorList>
    </citation>
    <scope>IDENTIFICATION</scope>
    <source>
        <strain evidence="1">PS312</strain>
    </source>
</reference>
<accession>A0A8R1YN80</accession>
<evidence type="ECO:0000313" key="1">
    <source>
        <dbReference type="EnsemblMetazoa" id="PPA31982.1"/>
    </source>
</evidence>
<name>A0A2A6C8A7_PRIPA</name>
<accession>A0A2A6C8A7</accession>
<gene>
    <name evidence="1" type="primary">WBGene00204845</name>
</gene>
<protein>
    <submittedName>
        <fullName evidence="1">Uncharacterized protein</fullName>
    </submittedName>
</protein>
<sequence length="79" mass="8491">MQAPKSGVKISQQVVQPVSLIHAGIEGNIRPKELSSTQEQDLLLNANCEKFTATTNGIALSMSQEELLLDARGVSVSRI</sequence>
<dbReference type="Proteomes" id="UP000005239">
    <property type="component" value="Unassembled WGS sequence"/>
</dbReference>
<organism evidence="1 2">
    <name type="scientific">Pristionchus pacificus</name>
    <name type="common">Parasitic nematode worm</name>
    <dbReference type="NCBI Taxonomy" id="54126"/>
    <lineage>
        <taxon>Eukaryota</taxon>
        <taxon>Metazoa</taxon>
        <taxon>Ecdysozoa</taxon>
        <taxon>Nematoda</taxon>
        <taxon>Chromadorea</taxon>
        <taxon>Rhabditida</taxon>
        <taxon>Rhabditina</taxon>
        <taxon>Diplogasteromorpha</taxon>
        <taxon>Diplogasteroidea</taxon>
        <taxon>Neodiplogasteridae</taxon>
        <taxon>Pristionchus</taxon>
    </lineage>
</organism>